<feature type="chain" id="PRO_5047233844" evidence="1">
    <location>
        <begin position="21"/>
        <end position="161"/>
    </location>
</feature>
<dbReference type="Proteomes" id="UP001062165">
    <property type="component" value="Chromosome"/>
</dbReference>
<dbReference type="NCBIfam" id="TIGR03511">
    <property type="entry name" value="GldH_lipo"/>
    <property type="match status" value="1"/>
</dbReference>
<dbReference type="RefSeq" id="WP_263052312.1">
    <property type="nucleotide sequence ID" value="NZ_CP106735.1"/>
</dbReference>
<dbReference type="InterPro" id="IPR020018">
    <property type="entry name" value="Motility-assoc_lipoprot_GldH"/>
</dbReference>
<evidence type="ECO:0000256" key="1">
    <source>
        <dbReference type="SAM" id="SignalP"/>
    </source>
</evidence>
<dbReference type="EMBL" id="CP106735">
    <property type="protein sequence ID" value="UXX80582.1"/>
    <property type="molecule type" value="Genomic_DNA"/>
</dbReference>
<evidence type="ECO:0000313" key="3">
    <source>
        <dbReference type="Proteomes" id="UP001062165"/>
    </source>
</evidence>
<keyword evidence="2" id="KW-0449">Lipoprotein</keyword>
<protein>
    <submittedName>
        <fullName evidence="2">Gliding motility lipoprotein GldH</fullName>
    </submittedName>
</protein>
<name>A0ABY6D360_9BACT</name>
<sequence>MLKSITYLLIVLGVAAAVTACSSSTIIDEQSDISEGLWHLDSLVAFQFEVEDTTAAYEIQYNVRYAVNYPYYNLFLKYYLEDSTGDVLSSELQELILFDKKTGKPMGEGLGDLFDRAVPVFENKKFAYSGSYTFKVKQFMRMEQLPGILSFGLKIQQPEQE</sequence>
<accession>A0ABY6D360</accession>
<organism evidence="2 3">
    <name type="scientific">Reichenbachiella carrageenanivorans</name>
    <dbReference type="NCBI Taxonomy" id="2979869"/>
    <lineage>
        <taxon>Bacteria</taxon>
        <taxon>Pseudomonadati</taxon>
        <taxon>Bacteroidota</taxon>
        <taxon>Cytophagia</taxon>
        <taxon>Cytophagales</taxon>
        <taxon>Reichenbachiellaceae</taxon>
        <taxon>Reichenbachiella</taxon>
    </lineage>
</organism>
<dbReference type="Pfam" id="PF14109">
    <property type="entry name" value="GldH_lipo"/>
    <property type="match status" value="1"/>
</dbReference>
<reference evidence="2" key="1">
    <citation type="submission" date="2022-10" db="EMBL/GenBank/DDBJ databases">
        <title>Comparative genomics and taxonomic characterization of three novel marine species of genus Reichenbachiella exhibiting antioxidant and polysaccharide degradation activities.</title>
        <authorList>
            <person name="Muhammad N."/>
            <person name="Lee Y.-J."/>
            <person name="Ko J."/>
            <person name="Kim S.-G."/>
        </authorList>
    </citation>
    <scope>NUCLEOTIDE SEQUENCE</scope>
    <source>
        <strain evidence="2">Wsw4-B4</strain>
    </source>
</reference>
<keyword evidence="1" id="KW-0732">Signal</keyword>
<gene>
    <name evidence="2" type="ORF">N7E81_05650</name>
</gene>
<feature type="signal peptide" evidence="1">
    <location>
        <begin position="1"/>
        <end position="20"/>
    </location>
</feature>
<keyword evidence="3" id="KW-1185">Reference proteome</keyword>
<evidence type="ECO:0000313" key="2">
    <source>
        <dbReference type="EMBL" id="UXX80582.1"/>
    </source>
</evidence>
<dbReference type="PROSITE" id="PS51257">
    <property type="entry name" value="PROKAR_LIPOPROTEIN"/>
    <property type="match status" value="1"/>
</dbReference>
<proteinExistence type="predicted"/>